<reference evidence="4 5" key="1">
    <citation type="submission" date="2012-04" db="EMBL/GenBank/DDBJ databases">
        <title>The Genome Sequence of Saprolegnia declina VS20.</title>
        <authorList>
            <consortium name="The Broad Institute Genome Sequencing Platform"/>
            <person name="Russ C."/>
            <person name="Nusbaum C."/>
            <person name="Tyler B."/>
            <person name="van West P."/>
            <person name="Dieguez-Uribeondo J."/>
            <person name="de Bruijn I."/>
            <person name="Tripathy S."/>
            <person name="Jiang R."/>
            <person name="Young S.K."/>
            <person name="Zeng Q."/>
            <person name="Gargeya S."/>
            <person name="Fitzgerald M."/>
            <person name="Haas B."/>
            <person name="Abouelleil A."/>
            <person name="Alvarado L."/>
            <person name="Arachchi H.M."/>
            <person name="Berlin A."/>
            <person name="Chapman S.B."/>
            <person name="Goldberg J."/>
            <person name="Griggs A."/>
            <person name="Gujja S."/>
            <person name="Hansen M."/>
            <person name="Howarth C."/>
            <person name="Imamovic A."/>
            <person name="Larimer J."/>
            <person name="McCowen C."/>
            <person name="Montmayeur A."/>
            <person name="Murphy C."/>
            <person name="Neiman D."/>
            <person name="Pearson M."/>
            <person name="Priest M."/>
            <person name="Roberts A."/>
            <person name="Saif S."/>
            <person name="Shea T."/>
            <person name="Sisk P."/>
            <person name="Sykes S."/>
            <person name="Wortman J."/>
            <person name="Nusbaum C."/>
            <person name="Birren B."/>
        </authorList>
    </citation>
    <scope>NUCLEOTIDE SEQUENCE [LARGE SCALE GENOMIC DNA]</scope>
    <source>
        <strain evidence="4 5">VS20</strain>
    </source>
</reference>
<dbReference type="GO" id="GO:0017053">
    <property type="term" value="C:transcription repressor complex"/>
    <property type="evidence" value="ECO:0007669"/>
    <property type="project" value="InterPro"/>
</dbReference>
<dbReference type="EMBL" id="JH767153">
    <property type="protein sequence ID" value="EQC34784.1"/>
    <property type="molecule type" value="Genomic_DNA"/>
</dbReference>
<evidence type="ECO:0000313" key="5">
    <source>
        <dbReference type="Proteomes" id="UP000030762"/>
    </source>
</evidence>
<dbReference type="PANTHER" id="PTHR21689">
    <property type="entry name" value="LIN-9"/>
    <property type="match status" value="1"/>
</dbReference>
<dbReference type="GO" id="GO:0005654">
    <property type="term" value="C:nucleoplasm"/>
    <property type="evidence" value="ECO:0007669"/>
    <property type="project" value="TreeGrafter"/>
</dbReference>
<dbReference type="GO" id="GO:0003677">
    <property type="term" value="F:DNA binding"/>
    <property type="evidence" value="ECO:0007669"/>
    <property type="project" value="TreeGrafter"/>
</dbReference>
<comment type="subcellular location">
    <subcellularLocation>
        <location evidence="1">Nucleus</location>
    </subcellularLocation>
</comment>
<sequence length="526" mass="59867">MGWTDRLGPRWTHDDVRAFFHLFRANMELMKTKPDEAIAAIANELPARTSDMVRALVAMHKGFLSLPMATDEGLYAILTDHYNAQVEWERETAMKATAQATKRTQPRKPLKRRSLRSSERKLFVAAIDEAFFEHSEFQDCLGQMNMAHVQRAKRTEWSAIRLSMGHPRRFSATFLNEERQKLYRYRNVVRYAQRTKEFPTDIRFPYKIYHPLAIGTEVRVLHPNKLTHRLCVGRVCSVSTMDHSYEVIVTYADHKEILNCPDTSVMLVESPQPSLLYWQQQPLKVAVPRAPAVQTLRVYPKPEEGVDRGAMLSDAGVTKRTFAAMRAVTTLLQRKEMLLSALARMNDRALVLLADPSTTYPALVHFQSQYAWVIVNLDTTNDVLAAALHRLQSVQHTPESLLMEPHGLESSLNPQQIGWAHQFLTAAHDKSRSLVATSIQRLSKDDRAISSKTNDVLMGCMDLVLTLQCAANSKDDRQLAPVVLHKLLDRNLEQILPRSQANMSLYHEICQSVEVLKSVLMHPPSS</sequence>
<dbReference type="GO" id="GO:0006357">
    <property type="term" value="P:regulation of transcription by RNA polymerase II"/>
    <property type="evidence" value="ECO:0007669"/>
    <property type="project" value="TreeGrafter"/>
</dbReference>
<dbReference type="OrthoDB" id="2339771at2759"/>
<feature type="domain" description="DIRP" evidence="3">
    <location>
        <begin position="123"/>
        <end position="224"/>
    </location>
</feature>
<evidence type="ECO:0000256" key="2">
    <source>
        <dbReference type="ARBA" id="ARBA00023242"/>
    </source>
</evidence>
<proteinExistence type="predicted"/>
<evidence type="ECO:0000256" key="1">
    <source>
        <dbReference type="ARBA" id="ARBA00004123"/>
    </source>
</evidence>
<dbReference type="InterPro" id="IPR033471">
    <property type="entry name" value="DIRP"/>
</dbReference>
<dbReference type="RefSeq" id="XP_008611656.1">
    <property type="nucleotide sequence ID" value="XM_008613434.1"/>
</dbReference>
<dbReference type="VEuPathDB" id="FungiDB:SDRG_07591"/>
<dbReference type="InParanoid" id="T0QA45"/>
<dbReference type="AlphaFoldDB" id="T0QA45"/>
<name>T0QA45_SAPDV</name>
<dbReference type="GeneID" id="19948318"/>
<dbReference type="SMART" id="SM01135">
    <property type="entry name" value="DIRP"/>
    <property type="match status" value="1"/>
</dbReference>
<protein>
    <recommendedName>
        <fullName evidence="3">DIRP domain-containing protein</fullName>
    </recommendedName>
</protein>
<organism evidence="4 5">
    <name type="scientific">Saprolegnia diclina (strain VS20)</name>
    <dbReference type="NCBI Taxonomy" id="1156394"/>
    <lineage>
        <taxon>Eukaryota</taxon>
        <taxon>Sar</taxon>
        <taxon>Stramenopiles</taxon>
        <taxon>Oomycota</taxon>
        <taxon>Saprolegniomycetes</taxon>
        <taxon>Saprolegniales</taxon>
        <taxon>Saprolegniaceae</taxon>
        <taxon>Saprolegnia</taxon>
    </lineage>
</organism>
<dbReference type="OMA" id="RPIWSSV"/>
<dbReference type="GO" id="GO:0006351">
    <property type="term" value="P:DNA-templated transcription"/>
    <property type="evidence" value="ECO:0007669"/>
    <property type="project" value="InterPro"/>
</dbReference>
<dbReference type="GO" id="GO:0051726">
    <property type="term" value="P:regulation of cell cycle"/>
    <property type="evidence" value="ECO:0007669"/>
    <property type="project" value="TreeGrafter"/>
</dbReference>
<dbReference type="eggNOG" id="KOG1019">
    <property type="taxonomic scope" value="Eukaryota"/>
</dbReference>
<gene>
    <name evidence="4" type="ORF">SDRG_07591</name>
</gene>
<dbReference type="STRING" id="1156394.T0QA45"/>
<evidence type="ECO:0000259" key="3">
    <source>
        <dbReference type="SMART" id="SM01135"/>
    </source>
</evidence>
<dbReference type="InterPro" id="IPR010561">
    <property type="entry name" value="LIN-9/ALY1"/>
</dbReference>
<accession>T0QA45</accession>
<dbReference type="Proteomes" id="UP000030762">
    <property type="component" value="Unassembled WGS sequence"/>
</dbReference>
<evidence type="ECO:0000313" key="4">
    <source>
        <dbReference type="EMBL" id="EQC34784.1"/>
    </source>
</evidence>
<dbReference type="PANTHER" id="PTHR21689:SF2">
    <property type="entry name" value="PROTEIN LIN-9 HOMOLOG"/>
    <property type="match status" value="1"/>
</dbReference>
<dbReference type="Pfam" id="PF06584">
    <property type="entry name" value="DIRP"/>
    <property type="match status" value="1"/>
</dbReference>
<keyword evidence="2" id="KW-0539">Nucleus</keyword>
<keyword evidence="5" id="KW-1185">Reference proteome</keyword>